<dbReference type="Pfam" id="PF00560">
    <property type="entry name" value="LRR_1"/>
    <property type="match status" value="1"/>
</dbReference>
<dbReference type="InterPro" id="IPR025875">
    <property type="entry name" value="Leu-rich_rpt_4"/>
</dbReference>
<feature type="region of interest" description="Disordered" evidence="3">
    <location>
        <begin position="335"/>
        <end position="382"/>
    </location>
</feature>
<dbReference type="PROSITE" id="PS51450">
    <property type="entry name" value="LRR"/>
    <property type="match status" value="5"/>
</dbReference>
<dbReference type="Gene3D" id="3.80.10.10">
    <property type="entry name" value="Ribonuclease Inhibitor"/>
    <property type="match status" value="2"/>
</dbReference>
<protein>
    <submittedName>
        <fullName evidence="4">Plant intracellular Ras-group-related LRR protein 1-like</fullName>
    </submittedName>
</protein>
<evidence type="ECO:0000256" key="2">
    <source>
        <dbReference type="ARBA" id="ARBA00022737"/>
    </source>
</evidence>
<dbReference type="InterPro" id="IPR001611">
    <property type="entry name" value="Leu-rich_rpt"/>
</dbReference>
<sequence>MTVLSSKKILQENNTNDPNSITSLTLTHKALSDVSCLGEFRNLERLDLGFNNLTSLEGLKSCVNLKWLSVLQNKLQSLKGIECLSKLYVLNAGKNKLKSMDEVKSLASLRALILNDNDISSVCKLDQMKELNTLVLSRNPIRTLGDSVIKLKSITKLSLSNCQLQTIDSSLKSCAELKELRLAHNEITTLPSEFVRLVKLQNLDLGNNFITKWSDLKVLSSLVDLKNLNLQGNPVAEKENLVKKVKKLVPNVQIFNGRPIDKIMTKEETDKVDVSSEKRISRKGHLDNAGALGSEKKRKNLFDEKASDCREDGTILEKTMKKKLKVLLQNDSNITDDAETPTATPGDDKKSKHKIQKALDLQGDNIPLEKKPDKKSRKKVKGGNINVIDSSEAPFTDLFTDTTDIGIDTNEKKLDHRTTQDIDAVSGLVTFPTKKKKKRNRSVDPAALQLSPVDEVGLGGPSTWDDL</sequence>
<proteinExistence type="predicted"/>
<dbReference type="PANTHER" id="PTHR46652:SF7">
    <property type="entry name" value="LEUCINE-RICH REPEAT AND IQ DOMAIN-CONTAINING PROTEIN 1"/>
    <property type="match status" value="1"/>
</dbReference>
<dbReference type="InterPro" id="IPR050836">
    <property type="entry name" value="SDS22/Internalin_LRR"/>
</dbReference>
<keyword evidence="2" id="KW-0677">Repeat</keyword>
<evidence type="ECO:0000256" key="3">
    <source>
        <dbReference type="SAM" id="MobiDB-lite"/>
    </source>
</evidence>
<dbReference type="InterPro" id="IPR032675">
    <property type="entry name" value="LRR_dom_sf"/>
</dbReference>
<keyword evidence="5" id="KW-1185">Reference proteome</keyword>
<evidence type="ECO:0000313" key="4">
    <source>
        <dbReference type="EMBL" id="KAL2454997.1"/>
    </source>
</evidence>
<dbReference type="PANTHER" id="PTHR46652">
    <property type="entry name" value="LEUCINE-RICH REPEAT AND IQ DOMAIN-CONTAINING PROTEIN 1-RELATED"/>
    <property type="match status" value="1"/>
</dbReference>
<organism evidence="4 5">
    <name type="scientific">Forsythia ovata</name>
    <dbReference type="NCBI Taxonomy" id="205694"/>
    <lineage>
        <taxon>Eukaryota</taxon>
        <taxon>Viridiplantae</taxon>
        <taxon>Streptophyta</taxon>
        <taxon>Embryophyta</taxon>
        <taxon>Tracheophyta</taxon>
        <taxon>Spermatophyta</taxon>
        <taxon>Magnoliopsida</taxon>
        <taxon>eudicotyledons</taxon>
        <taxon>Gunneridae</taxon>
        <taxon>Pentapetalae</taxon>
        <taxon>asterids</taxon>
        <taxon>lamiids</taxon>
        <taxon>Lamiales</taxon>
        <taxon>Oleaceae</taxon>
        <taxon>Forsythieae</taxon>
        <taxon>Forsythia</taxon>
    </lineage>
</organism>
<dbReference type="InterPro" id="IPR003591">
    <property type="entry name" value="Leu-rich_rpt_typical-subtyp"/>
</dbReference>
<evidence type="ECO:0000313" key="5">
    <source>
        <dbReference type="Proteomes" id="UP001604277"/>
    </source>
</evidence>
<reference evidence="5" key="1">
    <citation type="submission" date="2024-07" db="EMBL/GenBank/DDBJ databases">
        <title>Two chromosome-level genome assemblies of Korean endemic species Abeliophyllum distichum and Forsythia ovata (Oleaceae).</title>
        <authorList>
            <person name="Jang H."/>
        </authorList>
    </citation>
    <scope>NUCLEOTIDE SEQUENCE [LARGE SCALE GENOMIC DNA]</scope>
</reference>
<dbReference type="AlphaFoldDB" id="A0ABD1NTP6"/>
<keyword evidence="1" id="KW-0433">Leucine-rich repeat</keyword>
<dbReference type="EMBL" id="JBFOLJ010000145">
    <property type="protein sequence ID" value="KAL2454997.1"/>
    <property type="molecule type" value="Genomic_DNA"/>
</dbReference>
<accession>A0ABD1NTP6</accession>
<dbReference type="SMART" id="SM00369">
    <property type="entry name" value="LRR_TYP"/>
    <property type="match status" value="5"/>
</dbReference>
<dbReference type="SMART" id="SM00365">
    <property type="entry name" value="LRR_SD22"/>
    <property type="match status" value="6"/>
</dbReference>
<dbReference type="GO" id="GO:0051707">
    <property type="term" value="P:response to other organism"/>
    <property type="evidence" value="ECO:0007669"/>
    <property type="project" value="UniProtKB-ARBA"/>
</dbReference>
<feature type="region of interest" description="Disordered" evidence="3">
    <location>
        <begin position="433"/>
        <end position="467"/>
    </location>
</feature>
<gene>
    <name evidence="4" type="ORF">Fot_58036</name>
</gene>
<comment type="caution">
    <text evidence="4">The sequence shown here is derived from an EMBL/GenBank/DDBJ whole genome shotgun (WGS) entry which is preliminary data.</text>
</comment>
<dbReference type="Pfam" id="PF12799">
    <property type="entry name" value="LRR_4"/>
    <property type="match status" value="1"/>
</dbReference>
<evidence type="ECO:0000256" key="1">
    <source>
        <dbReference type="ARBA" id="ARBA00022614"/>
    </source>
</evidence>
<name>A0ABD1NTP6_9LAMI</name>
<dbReference type="SUPFAM" id="SSF52058">
    <property type="entry name" value="L domain-like"/>
    <property type="match status" value="1"/>
</dbReference>
<dbReference type="GO" id="GO:0006952">
    <property type="term" value="P:defense response"/>
    <property type="evidence" value="ECO:0007669"/>
    <property type="project" value="UniProtKB-ARBA"/>
</dbReference>
<dbReference type="Proteomes" id="UP001604277">
    <property type="component" value="Unassembled WGS sequence"/>
</dbReference>